<reference evidence="1" key="1">
    <citation type="submission" date="2021-05" db="EMBL/GenBank/DDBJ databases">
        <authorList>
            <person name="Scholz U."/>
            <person name="Mascher M."/>
            <person name="Fiebig A."/>
        </authorList>
    </citation>
    <scope>NUCLEOTIDE SEQUENCE [LARGE SCALE GENOMIC DNA]</scope>
</reference>
<protein>
    <submittedName>
        <fullName evidence="1">Uncharacterized protein</fullName>
    </submittedName>
</protein>
<reference evidence="1" key="2">
    <citation type="submission" date="2025-09" db="UniProtKB">
        <authorList>
            <consortium name="EnsemblPlants"/>
        </authorList>
    </citation>
    <scope>IDENTIFICATION</scope>
</reference>
<dbReference type="Proteomes" id="UP001732700">
    <property type="component" value="Chromosome 7D"/>
</dbReference>
<proteinExistence type="predicted"/>
<dbReference type="EnsemblPlants" id="AVESA.00010b.r2.7DG1399310.1">
    <property type="protein sequence ID" value="AVESA.00010b.r2.7DG1399310.1.CDS"/>
    <property type="gene ID" value="AVESA.00010b.r2.7DG1399310"/>
</dbReference>
<evidence type="ECO:0000313" key="2">
    <source>
        <dbReference type="Proteomes" id="UP001732700"/>
    </source>
</evidence>
<sequence length="410" mass="46650">MESSDLDAFIRVGGPDGVLGCRFIKRRTGGATAQAELHRHALPKLVKDSNSNGDGIDANGDDIDVVPEESSSHDNAIDANASLQPDIFDARNWGALDPKAIDVLVEKGPKRDLSIQKGPKDKLGRRFSAKLYTRNLPNGEECDRDWLVYSKELDRIFCFCCKIFGKGRGKGQLANEGFSDWIHLTIRLKEHEIGAEHVRNMATWYDLRLRLQKNETIDNVARQQLEKEKDHWRKVLLRILLIVKFLAKHNLAFRGTNSKLYEDNNGNFLGLVEMLAEFDPALRLLDDKKLRSSCYCLETTLKRGKKTDIDGNKSDIDVDILNFLKRMDCFPNATIAYRILLTIPVTVASAERSFSKLKLLKSYLRSTMTQERLSGLAMIAIENDILEKVSYKELIEDFIPRNARRMSRFC</sequence>
<keyword evidence="2" id="KW-1185">Reference proteome</keyword>
<name>A0ACD6ALL4_AVESA</name>
<organism evidence="1 2">
    <name type="scientific">Avena sativa</name>
    <name type="common">Oat</name>
    <dbReference type="NCBI Taxonomy" id="4498"/>
    <lineage>
        <taxon>Eukaryota</taxon>
        <taxon>Viridiplantae</taxon>
        <taxon>Streptophyta</taxon>
        <taxon>Embryophyta</taxon>
        <taxon>Tracheophyta</taxon>
        <taxon>Spermatophyta</taxon>
        <taxon>Magnoliopsida</taxon>
        <taxon>Liliopsida</taxon>
        <taxon>Poales</taxon>
        <taxon>Poaceae</taxon>
        <taxon>BOP clade</taxon>
        <taxon>Pooideae</taxon>
        <taxon>Poodae</taxon>
        <taxon>Poeae</taxon>
        <taxon>Poeae Chloroplast Group 1 (Aveneae type)</taxon>
        <taxon>Aveninae</taxon>
        <taxon>Avena</taxon>
    </lineage>
</organism>
<evidence type="ECO:0000313" key="1">
    <source>
        <dbReference type="EnsemblPlants" id="AVESA.00010b.r2.7DG1399310.1.CDS"/>
    </source>
</evidence>
<accession>A0ACD6ALL4</accession>